<dbReference type="KEGG" id="chyd:H4K34_05095"/>
<protein>
    <submittedName>
        <fullName evidence="4">PspA/IM30 family protein</fullName>
    </submittedName>
</protein>
<feature type="region of interest" description="Disordered" evidence="3">
    <location>
        <begin position="193"/>
        <end position="247"/>
    </location>
</feature>
<gene>
    <name evidence="4" type="ORF">H4K34_05095</name>
</gene>
<dbReference type="PANTHER" id="PTHR31088:SF6">
    <property type="entry name" value="PHAGE SHOCK PROTEIN A"/>
    <property type="match status" value="1"/>
</dbReference>
<dbReference type="Pfam" id="PF04012">
    <property type="entry name" value="PspA_IM30"/>
    <property type="match status" value="1"/>
</dbReference>
<sequence length="247" mass="27375">MSIFKRLFSIGKAEANSALDKLEDPIKMTEQGIRDLKVDLDKALQSLAEIKALSIRARNDSNTYQAKAKDYENKAIALLRKVENGEMESSEADRLAGEALNKKKENEALMNQAKADKEKFDGNIDSMDSKIKRLRQQISQYENELKTLKARVKVSSATKNINKQMAQIDSSSTVSLLERMKDKVAEEEALAESYGDIANESRSLDEEIDRALEDSGSASEDLAALKAKMGLNKDANPEGEGEAKDPQ</sequence>
<dbReference type="EMBL" id="CP060139">
    <property type="protein sequence ID" value="QNR25220.1"/>
    <property type="molecule type" value="Genomic_DNA"/>
</dbReference>
<keyword evidence="5" id="KW-1185">Reference proteome</keyword>
<name>A0A7H0VHM2_9FLAO</name>
<dbReference type="AlphaFoldDB" id="A0A7H0VHM2"/>
<evidence type="ECO:0000256" key="1">
    <source>
        <dbReference type="ARBA" id="ARBA00043985"/>
    </source>
</evidence>
<dbReference type="RefSeq" id="WP_210759746.1">
    <property type="nucleotide sequence ID" value="NZ_CP060139.1"/>
</dbReference>
<comment type="similarity">
    <text evidence="1">Belongs to the PspA/Vipp/IM30 family.</text>
</comment>
<dbReference type="PANTHER" id="PTHR31088">
    <property type="entry name" value="MEMBRANE-ASSOCIATED PROTEIN VIPP1, CHLOROPLASTIC"/>
    <property type="match status" value="1"/>
</dbReference>
<evidence type="ECO:0000313" key="4">
    <source>
        <dbReference type="EMBL" id="QNR25220.1"/>
    </source>
</evidence>
<dbReference type="SUPFAM" id="SSF57997">
    <property type="entry name" value="Tropomyosin"/>
    <property type="match status" value="1"/>
</dbReference>
<dbReference type="InterPro" id="IPR007157">
    <property type="entry name" value="PspA_VIPP1"/>
</dbReference>
<organism evidence="4 5">
    <name type="scientific">Croceimicrobium hydrocarbonivorans</name>
    <dbReference type="NCBI Taxonomy" id="2761580"/>
    <lineage>
        <taxon>Bacteria</taxon>
        <taxon>Pseudomonadati</taxon>
        <taxon>Bacteroidota</taxon>
        <taxon>Flavobacteriia</taxon>
        <taxon>Flavobacteriales</taxon>
        <taxon>Owenweeksiaceae</taxon>
        <taxon>Croceimicrobium</taxon>
    </lineage>
</organism>
<proteinExistence type="inferred from homology"/>
<dbReference type="Proteomes" id="UP000516305">
    <property type="component" value="Chromosome"/>
</dbReference>
<feature type="coiled-coil region" evidence="2">
    <location>
        <begin position="33"/>
        <end position="158"/>
    </location>
</feature>
<keyword evidence="2" id="KW-0175">Coiled coil</keyword>
<evidence type="ECO:0000313" key="5">
    <source>
        <dbReference type="Proteomes" id="UP000516305"/>
    </source>
</evidence>
<feature type="compositionally biased region" description="Basic and acidic residues" evidence="3">
    <location>
        <begin position="202"/>
        <end position="213"/>
    </location>
</feature>
<reference evidence="4 5" key="1">
    <citation type="submission" date="2020-08" db="EMBL/GenBank/DDBJ databases">
        <title>Croceimicrobium hydrocarbonivorans gen. nov., sp. nov., a novel marine bacterium isolated from a bacterial consortium that degrades polyethylene terephthalate.</title>
        <authorList>
            <person name="Liu R."/>
        </authorList>
    </citation>
    <scope>NUCLEOTIDE SEQUENCE [LARGE SCALE GENOMIC DNA]</scope>
    <source>
        <strain evidence="4 5">A20-9</strain>
    </source>
</reference>
<accession>A0A7H0VHM2</accession>
<evidence type="ECO:0000256" key="3">
    <source>
        <dbReference type="SAM" id="MobiDB-lite"/>
    </source>
</evidence>
<evidence type="ECO:0000256" key="2">
    <source>
        <dbReference type="SAM" id="Coils"/>
    </source>
</evidence>